<dbReference type="InterPro" id="IPR011429">
    <property type="entry name" value="Cyt_c_Planctomycete-type"/>
</dbReference>
<dbReference type="Pfam" id="PF07637">
    <property type="entry name" value="PSD5"/>
    <property type="match status" value="1"/>
</dbReference>
<dbReference type="InterPro" id="IPR013042">
    <property type="entry name" value="DUF1592"/>
</dbReference>
<dbReference type="RefSeq" id="WP_145246120.1">
    <property type="nucleotide sequence ID" value="NZ_CP036278.1"/>
</dbReference>
<dbReference type="InterPro" id="IPR013036">
    <property type="entry name" value="DUF1587"/>
</dbReference>
<dbReference type="InterPro" id="IPR013043">
    <property type="entry name" value="DUF1595"/>
</dbReference>
<reference evidence="9 10" key="1">
    <citation type="submission" date="2019-02" db="EMBL/GenBank/DDBJ databases">
        <title>Deep-cultivation of Planctomycetes and their phenomic and genomic characterization uncovers novel biology.</title>
        <authorList>
            <person name="Wiegand S."/>
            <person name="Jogler M."/>
            <person name="Boedeker C."/>
            <person name="Pinto D."/>
            <person name="Vollmers J."/>
            <person name="Rivas-Marin E."/>
            <person name="Kohn T."/>
            <person name="Peeters S.H."/>
            <person name="Heuer A."/>
            <person name="Rast P."/>
            <person name="Oberbeckmann S."/>
            <person name="Bunk B."/>
            <person name="Jeske O."/>
            <person name="Meyerdierks A."/>
            <person name="Storesund J.E."/>
            <person name="Kallscheuer N."/>
            <person name="Luecker S."/>
            <person name="Lage O.M."/>
            <person name="Pohl T."/>
            <person name="Merkel B.J."/>
            <person name="Hornburger P."/>
            <person name="Mueller R.-W."/>
            <person name="Bruemmer F."/>
            <person name="Labrenz M."/>
            <person name="Spormann A.M."/>
            <person name="Op den Camp H."/>
            <person name="Overmann J."/>
            <person name="Amann R."/>
            <person name="Jetten M.S.M."/>
            <person name="Mascher T."/>
            <person name="Medema M.H."/>
            <person name="Devos D.P."/>
            <person name="Kaster A.-K."/>
            <person name="Ovreas L."/>
            <person name="Rohde M."/>
            <person name="Galperin M.Y."/>
            <person name="Jogler C."/>
        </authorList>
    </citation>
    <scope>NUCLEOTIDE SEQUENCE [LARGE SCALE GENOMIC DNA]</scope>
    <source>
        <strain evidence="9 10">Pan181</strain>
    </source>
</reference>
<feature type="domain" description="DUF1585" evidence="2">
    <location>
        <begin position="701"/>
        <end position="774"/>
    </location>
</feature>
<dbReference type="Gene3D" id="2.60.60.40">
    <property type="match status" value="1"/>
</dbReference>
<keyword evidence="1" id="KW-0732">Signal</keyword>
<dbReference type="AlphaFoldDB" id="A0A518AKI7"/>
<dbReference type="KEGG" id="amuc:Pan181_14270"/>
<sequence length="783" mass="87570" precursor="true">MPRLIPSFRFVLALVATSVSSSFAFADESLQPVADFRHLAQPMLEQYCYDCHSGESADGGIALDEIQGADQFQKDRADWQKVLARVSNGSMPPEDYEAPTAEERTQLAEWINTRLNQLNCNTPQDPGWITLRRLNRDQYRNTIRDLLGVDFEPSKTFPPDVLAYGFDNNADVLTVNPVLLEKYLEAARDISRLAIPTPESVETGVERIPKDKWEGGQFDGEESRTLSTVGSVEFVYHFNQPGRYWLRAKVSASQAGDEPVKMSLMVDGQPVQTVEVYATQEESEQIAFAIDTEAGNLRLGVAFRNDFYDEATKGDRNLYVERFEVIGPLPVAFGELPSAYERWFAAEPSPTDWRDEHAWRTPVAQTLSDFMLAAFRRPAPADELNRLITLVDSRRQAGDSYQQAMQVALQVMLVSPRFLYIGNVDEAPRSDAQGEAGYEVDEYELAARLSYFLWSSTPDATLLRLASEGRLRAELPAEVARLLRDRRSEQFTTNFAGQWLGTRLLADLEPDESQFDGFDAELREAMTREANLVFADVVRQNLPLTTLIDANFTYLNQRLATHYGIAGIEGDQFRRVSLAELAPYPGVRGGVLTMAGVLASTSNPDRTSPVKRGKWVLSELLAEPPPAPPPGITSLEVVAERSKRPLSVREQMELHRAEPSCAVCHQKMDPLGLALENYDMVGRWRTEDNTGPINSAGELPSGDKIAGVADLRSLLAAQPDAFRRCLAEKLLTYGLGRGLEYYDECTLREICRRALDDGDKMQTLILAVIESPAFQQRRFVTAE</sequence>
<feature type="signal peptide" evidence="1">
    <location>
        <begin position="1"/>
        <end position="26"/>
    </location>
</feature>
<keyword evidence="10" id="KW-1185">Reference proteome</keyword>
<dbReference type="Pfam" id="PF07626">
    <property type="entry name" value="PSD3"/>
    <property type="match status" value="1"/>
</dbReference>
<evidence type="ECO:0000259" key="6">
    <source>
        <dbReference type="Pfam" id="PF07635"/>
    </source>
</evidence>
<feature type="chain" id="PRO_5022037172" description="Planctomycete cytochrome C" evidence="1">
    <location>
        <begin position="27"/>
        <end position="783"/>
    </location>
</feature>
<feature type="domain" description="Cytochrome C Planctomycete-type" evidence="6">
    <location>
        <begin position="48"/>
        <end position="95"/>
    </location>
</feature>
<dbReference type="Pfam" id="PF07627">
    <property type="entry name" value="PSCyt3"/>
    <property type="match status" value="1"/>
</dbReference>
<dbReference type="EMBL" id="CP036278">
    <property type="protein sequence ID" value="QDU55241.1"/>
    <property type="molecule type" value="Genomic_DNA"/>
</dbReference>
<feature type="domain" description="Carbohydrate binding module xylan-binding" evidence="8">
    <location>
        <begin position="249"/>
        <end position="327"/>
    </location>
</feature>
<dbReference type="InterPro" id="IPR011478">
    <property type="entry name" value="DUF1585"/>
</dbReference>
<name>A0A518AKI7_9BACT</name>
<gene>
    <name evidence="9" type="ORF">Pan181_14270</name>
</gene>
<feature type="domain" description="DUF1588" evidence="4">
    <location>
        <begin position="588"/>
        <end position="688"/>
    </location>
</feature>
<feature type="domain" description="DUF1592" evidence="5">
    <location>
        <begin position="441"/>
        <end position="565"/>
    </location>
</feature>
<dbReference type="OrthoDB" id="175242at2"/>
<evidence type="ECO:0000256" key="1">
    <source>
        <dbReference type="SAM" id="SignalP"/>
    </source>
</evidence>
<evidence type="ECO:0000259" key="5">
    <source>
        <dbReference type="Pfam" id="PF07631"/>
    </source>
</evidence>
<organism evidence="9 10">
    <name type="scientific">Aeoliella mucimassa</name>
    <dbReference type="NCBI Taxonomy" id="2527972"/>
    <lineage>
        <taxon>Bacteria</taxon>
        <taxon>Pseudomonadati</taxon>
        <taxon>Planctomycetota</taxon>
        <taxon>Planctomycetia</taxon>
        <taxon>Pirellulales</taxon>
        <taxon>Lacipirellulaceae</taxon>
        <taxon>Aeoliella</taxon>
    </lineage>
</organism>
<evidence type="ECO:0000259" key="7">
    <source>
        <dbReference type="Pfam" id="PF07637"/>
    </source>
</evidence>
<evidence type="ECO:0000313" key="9">
    <source>
        <dbReference type="EMBL" id="QDU55241.1"/>
    </source>
</evidence>
<dbReference type="Pfam" id="PF07635">
    <property type="entry name" value="PSCyt1"/>
    <property type="match status" value="1"/>
</dbReference>
<evidence type="ECO:0000259" key="4">
    <source>
        <dbReference type="Pfam" id="PF07627"/>
    </source>
</evidence>
<feature type="domain" description="DUF1595" evidence="7">
    <location>
        <begin position="364"/>
        <end position="421"/>
    </location>
</feature>
<evidence type="ECO:0008006" key="11">
    <source>
        <dbReference type="Google" id="ProtNLM"/>
    </source>
</evidence>
<dbReference type="Proteomes" id="UP000315750">
    <property type="component" value="Chromosome"/>
</dbReference>
<protein>
    <recommendedName>
        <fullName evidence="11">Planctomycete cytochrome C</fullName>
    </recommendedName>
</protein>
<dbReference type="Pfam" id="PF16841">
    <property type="entry name" value="CBM60"/>
    <property type="match status" value="1"/>
</dbReference>
<feature type="domain" description="DUF1587" evidence="3">
    <location>
        <begin position="132"/>
        <end position="195"/>
    </location>
</feature>
<dbReference type="Pfam" id="PF07631">
    <property type="entry name" value="PSD4"/>
    <property type="match status" value="1"/>
</dbReference>
<evidence type="ECO:0000259" key="3">
    <source>
        <dbReference type="Pfam" id="PF07626"/>
    </source>
</evidence>
<evidence type="ECO:0000259" key="2">
    <source>
        <dbReference type="Pfam" id="PF07624"/>
    </source>
</evidence>
<dbReference type="InterPro" id="IPR013039">
    <property type="entry name" value="DUF1588"/>
</dbReference>
<proteinExistence type="predicted"/>
<evidence type="ECO:0000313" key="10">
    <source>
        <dbReference type="Proteomes" id="UP000315750"/>
    </source>
</evidence>
<evidence type="ECO:0000259" key="8">
    <source>
        <dbReference type="Pfam" id="PF16841"/>
    </source>
</evidence>
<dbReference type="Pfam" id="PF07624">
    <property type="entry name" value="PSD2"/>
    <property type="match status" value="1"/>
</dbReference>
<accession>A0A518AKI7</accession>
<dbReference type="InterPro" id="IPR031768">
    <property type="entry name" value="CBM60_xylan-bd"/>
</dbReference>